<reference evidence="1 2" key="1">
    <citation type="submission" date="2024-05" db="EMBL/GenBank/DDBJ databases">
        <title>Genetic variation in Jamaican populations of the coffee berry borer (Hypothenemus hampei).</title>
        <authorList>
            <person name="Errbii M."/>
            <person name="Myrie A."/>
        </authorList>
    </citation>
    <scope>NUCLEOTIDE SEQUENCE [LARGE SCALE GENOMIC DNA]</scope>
    <source>
        <strain evidence="1">JA-Hopewell-2020-01-JO</strain>
        <tissue evidence="1">Whole body</tissue>
    </source>
</reference>
<evidence type="ECO:0000313" key="2">
    <source>
        <dbReference type="Proteomes" id="UP001566132"/>
    </source>
</evidence>
<sequence length="104" mass="11683">MFKQEYHFSIITAAPSSLSIEFKLSSSDVARYTETVGYNEQLVGVTYLRILIWDLKEPKPTNFGGFGFSYSPRITLYMYNVNSGDSGLGMGLSGYSDSHILEYL</sequence>
<accession>A0ABD1E3Z3</accession>
<organism evidence="1 2">
    <name type="scientific">Hypothenemus hampei</name>
    <name type="common">Coffee berry borer</name>
    <dbReference type="NCBI Taxonomy" id="57062"/>
    <lineage>
        <taxon>Eukaryota</taxon>
        <taxon>Metazoa</taxon>
        <taxon>Ecdysozoa</taxon>
        <taxon>Arthropoda</taxon>
        <taxon>Hexapoda</taxon>
        <taxon>Insecta</taxon>
        <taxon>Pterygota</taxon>
        <taxon>Neoptera</taxon>
        <taxon>Endopterygota</taxon>
        <taxon>Coleoptera</taxon>
        <taxon>Polyphaga</taxon>
        <taxon>Cucujiformia</taxon>
        <taxon>Curculionidae</taxon>
        <taxon>Scolytinae</taxon>
        <taxon>Hypothenemus</taxon>
    </lineage>
</organism>
<comment type="caution">
    <text evidence="1">The sequence shown here is derived from an EMBL/GenBank/DDBJ whole genome shotgun (WGS) entry which is preliminary data.</text>
</comment>
<gene>
    <name evidence="1" type="ORF">ABEB36_014221</name>
</gene>
<name>A0ABD1E3Z3_HYPHA</name>
<proteinExistence type="predicted"/>
<dbReference type="Proteomes" id="UP001566132">
    <property type="component" value="Unassembled WGS sequence"/>
</dbReference>
<dbReference type="AlphaFoldDB" id="A0ABD1E3Z3"/>
<dbReference type="EMBL" id="JBDJPC010000012">
    <property type="protein sequence ID" value="KAL1489298.1"/>
    <property type="molecule type" value="Genomic_DNA"/>
</dbReference>
<keyword evidence="2" id="KW-1185">Reference proteome</keyword>
<protein>
    <submittedName>
        <fullName evidence="1">Uncharacterized protein</fullName>
    </submittedName>
</protein>
<evidence type="ECO:0000313" key="1">
    <source>
        <dbReference type="EMBL" id="KAL1489298.1"/>
    </source>
</evidence>